<gene>
    <name evidence="9" type="ORF">GCWU000342_00637</name>
</gene>
<keyword evidence="3" id="KW-0547">Nucleotide-binding</keyword>
<dbReference type="Gene3D" id="3.30.420.40">
    <property type="match status" value="2"/>
</dbReference>
<evidence type="ECO:0000256" key="5">
    <source>
        <dbReference type="ARBA" id="ARBA00022840"/>
    </source>
</evidence>
<dbReference type="PANTHER" id="PTHR43095">
    <property type="entry name" value="SUGAR KINASE"/>
    <property type="match status" value="1"/>
</dbReference>
<sequence>MTNRYYLAVDIGASSGRHILFSKENGRIRMSEIYRFENGMKKKDGHRIWDVEHLSREIVAGMKKAGEMGKIPVSVAVDTWGVDYVLLDEDDHILGDVYGYRDKRTEGMDTLLSEKIDSRELYGITGIQEQSYNTIYQLLADQVMRPDLLERARTFLSMPDYFGFYLTGRKANEYTECTTSGLVDAESGNWNRELIRRLGLPQEIFLDLLPAGSVLGQLRPEIAAEVGYDCSFIACASHDTASAVMSMPDPSGKGLYISSGTWSLMGVESEKAVTDEEAHAGGFTNEGGYGGKITLLKNIMGLWMIQSLRHELDDRYSFAELAKLGQEESDFPALVDVNDNRFLAPDSMIGAIQDACRQKGMPVPESPGQLSAVICRSLARCYADTAKKLMDLTGQKFDSINILGGGGQNTFLNRLTVEESGLAVNAGPSEATSVGNAIAQMICAGEFEDLAQARACVRESFAVETFS</sequence>
<reference evidence="9" key="1">
    <citation type="submission" date="2009-04" db="EMBL/GenBank/DDBJ databases">
        <authorList>
            <person name="Weinstock G."/>
            <person name="Sodergren E."/>
            <person name="Clifton S."/>
            <person name="Fulton L."/>
            <person name="Fulton B."/>
            <person name="Courtney L."/>
            <person name="Fronick C."/>
            <person name="Harrison M."/>
            <person name="Strong C."/>
            <person name="Farmer C."/>
            <person name="Delahaunty K."/>
            <person name="Markovic C."/>
            <person name="Hall O."/>
            <person name="Minx P."/>
            <person name="Tomlinson C."/>
            <person name="Mitreva M."/>
            <person name="Nelson J."/>
            <person name="Hou S."/>
            <person name="Wollam A."/>
            <person name="Pepin K.H."/>
            <person name="Johnson M."/>
            <person name="Bhonagiri V."/>
            <person name="Nash W.E."/>
            <person name="Warren W."/>
            <person name="Chinwalla A."/>
            <person name="Mardis E.R."/>
            <person name="Wilson R.K."/>
        </authorList>
    </citation>
    <scope>NUCLEOTIDE SEQUENCE [LARGE SCALE GENOMIC DNA]</scope>
    <source>
        <strain evidence="9">DSM 14600</strain>
    </source>
</reference>
<dbReference type="RefSeq" id="WP_006905669.1">
    <property type="nucleotide sequence ID" value="NZ_GG665866.1"/>
</dbReference>
<dbReference type="STRING" id="626523.GCWU000342_00637"/>
<dbReference type="Proteomes" id="UP000003494">
    <property type="component" value="Unassembled WGS sequence"/>
</dbReference>
<keyword evidence="4" id="KW-0418">Kinase</keyword>
<dbReference type="SUPFAM" id="SSF53067">
    <property type="entry name" value="Actin-like ATPase domain"/>
    <property type="match status" value="2"/>
</dbReference>
<feature type="domain" description="Carbohydrate kinase FGGY C-terminal" evidence="8">
    <location>
        <begin position="255"/>
        <end position="442"/>
    </location>
</feature>
<evidence type="ECO:0000256" key="4">
    <source>
        <dbReference type="ARBA" id="ARBA00022777"/>
    </source>
</evidence>
<evidence type="ECO:0000259" key="7">
    <source>
        <dbReference type="Pfam" id="PF00370"/>
    </source>
</evidence>
<organism evidence="9 10">
    <name type="scientific">Shuttleworthella satelles DSM 14600</name>
    <dbReference type="NCBI Taxonomy" id="626523"/>
    <lineage>
        <taxon>Bacteria</taxon>
        <taxon>Bacillati</taxon>
        <taxon>Bacillota</taxon>
        <taxon>Clostridia</taxon>
        <taxon>Lachnospirales</taxon>
        <taxon>Lachnospiraceae</taxon>
        <taxon>Shuttleworthella</taxon>
    </lineage>
</organism>
<evidence type="ECO:0000256" key="6">
    <source>
        <dbReference type="ARBA" id="ARBA00023308"/>
    </source>
</evidence>
<dbReference type="GO" id="GO:0005524">
    <property type="term" value="F:ATP binding"/>
    <property type="evidence" value="ECO:0007669"/>
    <property type="project" value="UniProtKB-KW"/>
</dbReference>
<keyword evidence="2" id="KW-0808">Transferase</keyword>
<dbReference type="CDD" id="cd07771">
    <property type="entry name" value="ASKHA_NBD_FGGY_RhaB-like"/>
    <property type="match status" value="1"/>
</dbReference>
<comment type="caution">
    <text evidence="9">The sequence shown here is derived from an EMBL/GenBank/DDBJ whole genome shotgun (WGS) entry which is preliminary data.</text>
</comment>
<dbReference type="HOGENOM" id="CLU_039395_0_1_9"/>
<protein>
    <submittedName>
        <fullName evidence="9">Rhamnulokinase</fullName>
    </submittedName>
</protein>
<name>C4G9I4_9FIRM</name>
<dbReference type="InterPro" id="IPR050406">
    <property type="entry name" value="FGGY_Carb_Kinase"/>
</dbReference>
<proteinExistence type="inferred from homology"/>
<dbReference type="eggNOG" id="COG1070">
    <property type="taxonomic scope" value="Bacteria"/>
</dbReference>
<dbReference type="InterPro" id="IPR013449">
    <property type="entry name" value="Rhamnulokinase"/>
</dbReference>
<dbReference type="Pfam" id="PF02782">
    <property type="entry name" value="FGGY_C"/>
    <property type="match status" value="1"/>
</dbReference>
<dbReference type="GO" id="GO:0019301">
    <property type="term" value="P:rhamnose catabolic process"/>
    <property type="evidence" value="ECO:0007669"/>
    <property type="project" value="InterPro"/>
</dbReference>
<keyword evidence="10" id="KW-1185">Reference proteome</keyword>
<dbReference type="InterPro" id="IPR018485">
    <property type="entry name" value="FGGY_C"/>
</dbReference>
<evidence type="ECO:0000256" key="1">
    <source>
        <dbReference type="ARBA" id="ARBA00009156"/>
    </source>
</evidence>
<dbReference type="AlphaFoldDB" id="C4G9I4"/>
<dbReference type="InterPro" id="IPR043129">
    <property type="entry name" value="ATPase_NBD"/>
</dbReference>
<evidence type="ECO:0000259" key="8">
    <source>
        <dbReference type="Pfam" id="PF02782"/>
    </source>
</evidence>
<evidence type="ECO:0000313" key="9">
    <source>
        <dbReference type="EMBL" id="EEP29281.1"/>
    </source>
</evidence>
<feature type="domain" description="Carbohydrate kinase FGGY N-terminal" evidence="7">
    <location>
        <begin position="5"/>
        <end position="245"/>
    </location>
</feature>
<evidence type="ECO:0000256" key="2">
    <source>
        <dbReference type="ARBA" id="ARBA00022679"/>
    </source>
</evidence>
<evidence type="ECO:0000256" key="3">
    <source>
        <dbReference type="ARBA" id="ARBA00022741"/>
    </source>
</evidence>
<dbReference type="GO" id="GO:0008993">
    <property type="term" value="F:rhamnulokinase activity"/>
    <property type="evidence" value="ECO:0007669"/>
    <property type="project" value="InterPro"/>
</dbReference>
<keyword evidence="5" id="KW-0067">ATP-binding</keyword>
<accession>C4G9I4</accession>
<dbReference type="Pfam" id="PF00370">
    <property type="entry name" value="FGGY_N"/>
    <property type="match status" value="1"/>
</dbReference>
<keyword evidence="6" id="KW-0684">Rhamnose metabolism</keyword>
<dbReference type="EMBL" id="ACIP02000001">
    <property type="protein sequence ID" value="EEP29281.1"/>
    <property type="molecule type" value="Genomic_DNA"/>
</dbReference>
<evidence type="ECO:0000313" key="10">
    <source>
        <dbReference type="Proteomes" id="UP000003494"/>
    </source>
</evidence>
<dbReference type="InterPro" id="IPR018484">
    <property type="entry name" value="FGGY_N"/>
</dbReference>
<comment type="similarity">
    <text evidence="1">Belongs to the FGGY kinase family.</text>
</comment>